<dbReference type="AlphaFoldDB" id="A0A1B7XIB5"/>
<dbReference type="Gene3D" id="2.30.320.10">
    <property type="entry name" value="YwqG-like"/>
    <property type="match status" value="1"/>
</dbReference>
<name>A0A1B7XIB5_9BACT</name>
<dbReference type="EMBL" id="JXMS01000005">
    <property type="protein sequence ID" value="OBQ55248.1"/>
    <property type="molecule type" value="Genomic_DNA"/>
</dbReference>
<dbReference type="OrthoDB" id="4929513at2"/>
<organism evidence="1 2">
    <name type="scientific">Halodesulfovibrio spirochaetisodalis</name>
    <dbReference type="NCBI Taxonomy" id="1560234"/>
    <lineage>
        <taxon>Bacteria</taxon>
        <taxon>Pseudomonadati</taxon>
        <taxon>Thermodesulfobacteriota</taxon>
        <taxon>Desulfovibrionia</taxon>
        <taxon>Desulfovibrionales</taxon>
        <taxon>Desulfovibrionaceae</taxon>
        <taxon>Halodesulfovibrio</taxon>
    </lineage>
</organism>
<protein>
    <recommendedName>
        <fullName evidence="3">DUF1963 domain-containing protein</fullName>
    </recommendedName>
</protein>
<gene>
    <name evidence="1" type="ORF">SP90_04660</name>
</gene>
<dbReference type="Proteomes" id="UP000091979">
    <property type="component" value="Unassembled WGS sequence"/>
</dbReference>
<accession>A0A1B7XIB5</accession>
<reference evidence="1 2" key="1">
    <citation type="submission" date="2015-01" db="EMBL/GenBank/DDBJ databases">
        <title>Desulfovibrio sp. JC271 draft genome sequence.</title>
        <authorList>
            <person name="Shivani Y."/>
            <person name="Subhash Y."/>
            <person name="Sasikala C."/>
            <person name="Ramana C.V."/>
        </authorList>
    </citation>
    <scope>NUCLEOTIDE SEQUENCE [LARGE SCALE GENOMIC DNA]</scope>
    <source>
        <strain evidence="1 2">JC271</strain>
    </source>
</reference>
<dbReference type="PANTHER" id="PTHR36436:SF6">
    <property type="entry name" value="SLL5081 PROTEIN"/>
    <property type="match status" value="1"/>
</dbReference>
<evidence type="ECO:0008006" key="3">
    <source>
        <dbReference type="Google" id="ProtNLM"/>
    </source>
</evidence>
<dbReference type="InterPro" id="IPR035948">
    <property type="entry name" value="YwqG-like_sf"/>
</dbReference>
<dbReference type="SUPFAM" id="SSF103032">
    <property type="entry name" value="Hypothetical protein YwqG"/>
    <property type="match status" value="1"/>
</dbReference>
<evidence type="ECO:0000313" key="2">
    <source>
        <dbReference type="Proteomes" id="UP000091979"/>
    </source>
</evidence>
<proteinExistence type="predicted"/>
<comment type="caution">
    <text evidence="1">The sequence shown here is derived from an EMBL/GenBank/DDBJ whole genome shotgun (WGS) entry which is preliminary data.</text>
</comment>
<keyword evidence="2" id="KW-1185">Reference proteome</keyword>
<evidence type="ECO:0000313" key="1">
    <source>
        <dbReference type="EMBL" id="OBQ55248.1"/>
    </source>
</evidence>
<dbReference type="Pfam" id="PF09234">
    <property type="entry name" value="DUF1963"/>
    <property type="match status" value="1"/>
</dbReference>
<dbReference type="RefSeq" id="WP_066853084.1">
    <property type="nucleotide sequence ID" value="NZ_JXMS01000005.1"/>
</dbReference>
<dbReference type="PANTHER" id="PTHR36436">
    <property type="entry name" value="SLL5081 PROTEIN"/>
    <property type="match status" value="1"/>
</dbReference>
<sequence>MKLPELLVSYKAEIEKFKKVAVEINLTSTGCHLMDDDSSLTTSKFCGKPFVPSGMDYPVGKYNKMPMYLVAQINFEQLPLLEGYPREGLLQIFSESDDDTIFESAKVRFISKEQMLEEPMTDFSFLDKIADDAYLESPTHLFAFKEREDYGNTANASTIEINGHDNFYDFIQEVAEENGLDEGDHEDLEDSFNESSIYSKIGGYSAGVQEPFSEDELALVLQLNYSDIENAQGDGSIFVHVPKEDLVDSNFSKAEVVYECT</sequence>
<dbReference type="PATRIC" id="fig|1560234.3.peg.2885"/>
<dbReference type="InterPro" id="IPR015315">
    <property type="entry name" value="DUF1963"/>
</dbReference>